<evidence type="ECO:0000313" key="3">
    <source>
        <dbReference type="Proteomes" id="UP000027180"/>
    </source>
</evidence>
<evidence type="ECO:0000259" key="1">
    <source>
        <dbReference type="PROSITE" id="PS50943"/>
    </source>
</evidence>
<dbReference type="OrthoDB" id="8374647at2"/>
<protein>
    <submittedName>
        <fullName evidence="2">Helix-turn-helix domain-containing protein</fullName>
    </submittedName>
</protein>
<dbReference type="KEGG" id="rei:IE4771_CH02970"/>
<dbReference type="InterPro" id="IPR010982">
    <property type="entry name" value="Lambda_DNA-bd_dom_sf"/>
</dbReference>
<dbReference type="SMART" id="SM00530">
    <property type="entry name" value="HTH_XRE"/>
    <property type="match status" value="2"/>
</dbReference>
<gene>
    <name evidence="2" type="ORF">IE4771_CH02970</name>
</gene>
<dbReference type="SUPFAM" id="SSF47413">
    <property type="entry name" value="lambda repressor-like DNA-binding domains"/>
    <property type="match status" value="2"/>
</dbReference>
<dbReference type="AlphaFoldDB" id="A0A060I2Y2"/>
<dbReference type="Proteomes" id="UP000027180">
    <property type="component" value="Chromosome"/>
</dbReference>
<evidence type="ECO:0000313" key="2">
    <source>
        <dbReference type="EMBL" id="AIC28064.1"/>
    </source>
</evidence>
<accession>A0A060I2Y2</accession>
<dbReference type="PROSITE" id="PS50943">
    <property type="entry name" value="HTH_CROC1"/>
    <property type="match status" value="1"/>
</dbReference>
<name>A0A060I2Y2_RHIET</name>
<feature type="domain" description="HTH cro/C1-type" evidence="1">
    <location>
        <begin position="89"/>
        <end position="144"/>
    </location>
</feature>
<dbReference type="EMBL" id="CP006986">
    <property type="protein sequence ID" value="AIC28064.1"/>
    <property type="molecule type" value="Genomic_DNA"/>
</dbReference>
<dbReference type="InterPro" id="IPR001387">
    <property type="entry name" value="Cro/C1-type_HTH"/>
</dbReference>
<dbReference type="CDD" id="cd00093">
    <property type="entry name" value="HTH_XRE"/>
    <property type="match status" value="1"/>
</dbReference>
<sequence>MEILASQFRAARALLGKDQEDVAAWVGLDRREVSRWEAAKYKLFSSDAEDLQKAFEKNGIEFLPATGALGAGVRWRKPGQKDRFRGAQFRAARAMANQSMRDLQEMSGVNRNFVTRLETAQIGGLNLETLKKLERAFARLHIELTPESETWGAGVRWTVPDPFSQPPTKEHS</sequence>
<reference evidence="2 3" key="1">
    <citation type="submission" date="2013-12" db="EMBL/GenBank/DDBJ databases">
        <title>Complete genome sequence of Rhizobium etli bv. mimosae IE4771.</title>
        <authorList>
            <person name="Bustos P."/>
            <person name="Santamaria R.I."/>
            <person name="Lozano L."/>
            <person name="Ormeno-Orrillo E."/>
            <person name="Rogel M.A."/>
            <person name="Romero D."/>
            <person name="Cevallos M.A."/>
            <person name="Martinez-Romero E."/>
            <person name="Gonzalez V."/>
        </authorList>
    </citation>
    <scope>NUCLEOTIDE SEQUENCE [LARGE SCALE GENOMIC DNA]</scope>
    <source>
        <strain evidence="2 3">IE4771</strain>
    </source>
</reference>
<dbReference type="GO" id="GO:0003677">
    <property type="term" value="F:DNA binding"/>
    <property type="evidence" value="ECO:0007669"/>
    <property type="project" value="InterPro"/>
</dbReference>
<dbReference type="Pfam" id="PF01381">
    <property type="entry name" value="HTH_3"/>
    <property type="match status" value="1"/>
</dbReference>
<dbReference type="HOGENOM" id="CLU_1554021_0_0_5"/>
<dbReference type="RefSeq" id="WP_051649859.1">
    <property type="nucleotide sequence ID" value="NZ_CP006986.1"/>
</dbReference>
<dbReference type="Gene3D" id="1.10.260.40">
    <property type="entry name" value="lambda repressor-like DNA-binding domains"/>
    <property type="match status" value="2"/>
</dbReference>
<proteinExistence type="predicted"/>
<organism evidence="2 3">
    <name type="scientific">Rhizobium etli bv. mimosae str. IE4771</name>
    <dbReference type="NCBI Taxonomy" id="1432050"/>
    <lineage>
        <taxon>Bacteria</taxon>
        <taxon>Pseudomonadati</taxon>
        <taxon>Pseudomonadota</taxon>
        <taxon>Alphaproteobacteria</taxon>
        <taxon>Hyphomicrobiales</taxon>
        <taxon>Rhizobiaceae</taxon>
        <taxon>Rhizobium/Agrobacterium group</taxon>
        <taxon>Rhizobium</taxon>
    </lineage>
</organism>